<keyword evidence="1" id="KW-0805">Transcription regulation</keyword>
<evidence type="ECO:0000256" key="1">
    <source>
        <dbReference type="ARBA" id="ARBA00023015"/>
    </source>
</evidence>
<dbReference type="Proteomes" id="UP000248198">
    <property type="component" value="Unassembled WGS sequence"/>
</dbReference>
<dbReference type="InterPro" id="IPR000843">
    <property type="entry name" value="HTH_LacI"/>
</dbReference>
<sequence length="338" mass="37784">MSSKALSIKDIAKKANVSITTVSFILNGKAVEKNISTAVIEKVEKIIKEDGFKPNQVARSLRTGSSKIIGLIVEDISNPFFAGIARLIEDKAYKKDYKIIYSSTENQPGKAKDLINLFKSRQVDAYIISPAGGTEEEIQGLIKEHKPVVLFDRYLPGLNANYVGVDNFKASYQATEHFIHRKKKNIALVTVDLSVEQINERSEGHRQAILDYELPFHAELVIRIPFAQPKEETIQQLIHFFNQYAEIDAVLFATNYLAISGLTALKQMDKAIDKDFSVIAYDDGEVFKLHTPQISAVEQPLEEIAENIINLIFQQLSADQLPAPQKVILAAKLLVRSS</sequence>
<gene>
    <name evidence="5" type="ORF">B0O44_10643</name>
</gene>
<dbReference type="GO" id="GO:0000976">
    <property type="term" value="F:transcription cis-regulatory region binding"/>
    <property type="evidence" value="ECO:0007669"/>
    <property type="project" value="TreeGrafter"/>
</dbReference>
<evidence type="ECO:0000313" key="6">
    <source>
        <dbReference type="Proteomes" id="UP000248198"/>
    </source>
</evidence>
<comment type="caution">
    <text evidence="5">The sequence shown here is derived from an EMBL/GenBank/DDBJ whole genome shotgun (WGS) entry which is preliminary data.</text>
</comment>
<dbReference type="PANTHER" id="PTHR30146:SF109">
    <property type="entry name" value="HTH-TYPE TRANSCRIPTIONAL REGULATOR GALS"/>
    <property type="match status" value="1"/>
</dbReference>
<dbReference type="Pfam" id="PF00356">
    <property type="entry name" value="LacI"/>
    <property type="match status" value="1"/>
</dbReference>
<dbReference type="SUPFAM" id="SSF53822">
    <property type="entry name" value="Periplasmic binding protein-like I"/>
    <property type="match status" value="1"/>
</dbReference>
<protein>
    <submittedName>
        <fullName evidence="5">LacI family transcriptional regulator</fullName>
    </submittedName>
</protein>
<dbReference type="PANTHER" id="PTHR30146">
    <property type="entry name" value="LACI-RELATED TRANSCRIPTIONAL REPRESSOR"/>
    <property type="match status" value="1"/>
</dbReference>
<reference evidence="5 6" key="1">
    <citation type="submission" date="2018-06" db="EMBL/GenBank/DDBJ databases">
        <title>Genomic Encyclopedia of Archaeal and Bacterial Type Strains, Phase II (KMG-II): from individual species to whole genera.</title>
        <authorList>
            <person name="Goeker M."/>
        </authorList>
    </citation>
    <scope>NUCLEOTIDE SEQUENCE [LARGE SCALE GENOMIC DNA]</scope>
    <source>
        <strain evidence="5 6">DSM 27372</strain>
    </source>
</reference>
<dbReference type="Gene3D" id="3.40.50.2300">
    <property type="match status" value="2"/>
</dbReference>
<evidence type="ECO:0000256" key="3">
    <source>
        <dbReference type="ARBA" id="ARBA00023163"/>
    </source>
</evidence>
<dbReference type="CDD" id="cd01392">
    <property type="entry name" value="HTH_LacI"/>
    <property type="match status" value="1"/>
</dbReference>
<dbReference type="InterPro" id="IPR046335">
    <property type="entry name" value="LacI/GalR-like_sensor"/>
</dbReference>
<dbReference type="Pfam" id="PF13377">
    <property type="entry name" value="Peripla_BP_3"/>
    <property type="match status" value="1"/>
</dbReference>
<evidence type="ECO:0000256" key="2">
    <source>
        <dbReference type="ARBA" id="ARBA00023125"/>
    </source>
</evidence>
<dbReference type="GO" id="GO:0003700">
    <property type="term" value="F:DNA-binding transcription factor activity"/>
    <property type="evidence" value="ECO:0007669"/>
    <property type="project" value="TreeGrafter"/>
</dbReference>
<organism evidence="5 6">
    <name type="scientific">Pedobacter nutrimenti</name>
    <dbReference type="NCBI Taxonomy" id="1241337"/>
    <lineage>
        <taxon>Bacteria</taxon>
        <taxon>Pseudomonadati</taxon>
        <taxon>Bacteroidota</taxon>
        <taxon>Sphingobacteriia</taxon>
        <taxon>Sphingobacteriales</taxon>
        <taxon>Sphingobacteriaceae</taxon>
        <taxon>Pedobacter</taxon>
    </lineage>
</organism>
<dbReference type="AlphaFoldDB" id="A0A318UH29"/>
<evidence type="ECO:0000259" key="4">
    <source>
        <dbReference type="PROSITE" id="PS50932"/>
    </source>
</evidence>
<feature type="domain" description="HTH lacI-type" evidence="4">
    <location>
        <begin position="6"/>
        <end position="63"/>
    </location>
</feature>
<name>A0A318UH29_9SPHI</name>
<dbReference type="PROSITE" id="PS00356">
    <property type="entry name" value="HTH_LACI_1"/>
    <property type="match status" value="1"/>
</dbReference>
<keyword evidence="6" id="KW-1185">Reference proteome</keyword>
<proteinExistence type="predicted"/>
<dbReference type="InterPro" id="IPR010982">
    <property type="entry name" value="Lambda_DNA-bd_dom_sf"/>
</dbReference>
<keyword evidence="3" id="KW-0804">Transcription</keyword>
<dbReference type="OrthoDB" id="9803256at2"/>
<evidence type="ECO:0000313" key="5">
    <source>
        <dbReference type="EMBL" id="PYF72394.1"/>
    </source>
</evidence>
<keyword evidence="2" id="KW-0238">DNA-binding</keyword>
<dbReference type="EMBL" id="QKLU01000006">
    <property type="protein sequence ID" value="PYF72394.1"/>
    <property type="molecule type" value="Genomic_DNA"/>
</dbReference>
<accession>A0A318UH29</accession>
<dbReference type="InterPro" id="IPR028082">
    <property type="entry name" value="Peripla_BP_I"/>
</dbReference>
<dbReference type="SMART" id="SM00354">
    <property type="entry name" value="HTH_LACI"/>
    <property type="match status" value="1"/>
</dbReference>
<dbReference type="RefSeq" id="WP_110833150.1">
    <property type="nucleotide sequence ID" value="NZ_QKLU01000006.1"/>
</dbReference>
<dbReference type="PROSITE" id="PS50932">
    <property type="entry name" value="HTH_LACI_2"/>
    <property type="match status" value="1"/>
</dbReference>
<dbReference type="SUPFAM" id="SSF47413">
    <property type="entry name" value="lambda repressor-like DNA-binding domains"/>
    <property type="match status" value="1"/>
</dbReference>
<dbReference type="Gene3D" id="1.10.260.40">
    <property type="entry name" value="lambda repressor-like DNA-binding domains"/>
    <property type="match status" value="1"/>
</dbReference>